<protein>
    <submittedName>
        <fullName evidence="2">Uncharacterized protein</fullName>
    </submittedName>
</protein>
<feature type="region of interest" description="Disordered" evidence="1">
    <location>
        <begin position="129"/>
        <end position="159"/>
    </location>
</feature>
<reference evidence="2" key="2">
    <citation type="submission" date="2021-02" db="EMBL/GenBank/DDBJ databases">
        <authorList>
            <person name="Kimball J.A."/>
            <person name="Haas M.W."/>
            <person name="Macchietto M."/>
            <person name="Kono T."/>
            <person name="Duquette J."/>
            <person name="Shao M."/>
        </authorList>
    </citation>
    <scope>NUCLEOTIDE SEQUENCE</scope>
    <source>
        <tissue evidence="2">Fresh leaf tissue</tissue>
    </source>
</reference>
<evidence type="ECO:0000313" key="2">
    <source>
        <dbReference type="EMBL" id="KAG8052867.1"/>
    </source>
</evidence>
<feature type="compositionally biased region" description="Polar residues" evidence="1">
    <location>
        <begin position="148"/>
        <end position="159"/>
    </location>
</feature>
<organism evidence="2 3">
    <name type="scientific">Zizania palustris</name>
    <name type="common">Northern wild rice</name>
    <dbReference type="NCBI Taxonomy" id="103762"/>
    <lineage>
        <taxon>Eukaryota</taxon>
        <taxon>Viridiplantae</taxon>
        <taxon>Streptophyta</taxon>
        <taxon>Embryophyta</taxon>
        <taxon>Tracheophyta</taxon>
        <taxon>Spermatophyta</taxon>
        <taxon>Magnoliopsida</taxon>
        <taxon>Liliopsida</taxon>
        <taxon>Poales</taxon>
        <taxon>Poaceae</taxon>
        <taxon>BOP clade</taxon>
        <taxon>Oryzoideae</taxon>
        <taxon>Oryzeae</taxon>
        <taxon>Zizaniinae</taxon>
        <taxon>Zizania</taxon>
    </lineage>
</organism>
<name>A0A8J5RRL5_ZIZPA</name>
<reference evidence="2" key="1">
    <citation type="journal article" date="2021" name="bioRxiv">
        <title>Whole Genome Assembly and Annotation of Northern Wild Rice, Zizania palustris L., Supports a Whole Genome Duplication in the Zizania Genus.</title>
        <authorList>
            <person name="Haas M."/>
            <person name="Kono T."/>
            <person name="Macchietto M."/>
            <person name="Millas R."/>
            <person name="McGilp L."/>
            <person name="Shao M."/>
            <person name="Duquette J."/>
            <person name="Hirsch C.N."/>
            <person name="Kimball J."/>
        </authorList>
    </citation>
    <scope>NUCLEOTIDE SEQUENCE</scope>
    <source>
        <tissue evidence="2">Fresh leaf tissue</tissue>
    </source>
</reference>
<gene>
    <name evidence="2" type="ORF">GUJ93_ZPchr0001g33084</name>
</gene>
<evidence type="ECO:0000313" key="3">
    <source>
        <dbReference type="Proteomes" id="UP000729402"/>
    </source>
</evidence>
<evidence type="ECO:0000256" key="1">
    <source>
        <dbReference type="SAM" id="MobiDB-lite"/>
    </source>
</evidence>
<dbReference type="Proteomes" id="UP000729402">
    <property type="component" value="Unassembled WGS sequence"/>
</dbReference>
<dbReference type="EMBL" id="JAAALK010000288">
    <property type="protein sequence ID" value="KAG8052867.1"/>
    <property type="molecule type" value="Genomic_DNA"/>
</dbReference>
<sequence>MVMEKEIRINTKLNLLLKKMKEAEELEKKNQADLQAMRLTMERTLLKIKEITNPHQEEDSEQQVLRGRLRKGVHMLRVLFGFKTHNSEPFIDEHVVRQGSMFTTHILGKRTIFTEQAFSASSWPRAIPDLGSHGTSKPSSPHEAVPTLQASRSVPSATP</sequence>
<dbReference type="AlphaFoldDB" id="A0A8J5RRL5"/>
<comment type="caution">
    <text evidence="2">The sequence shown here is derived from an EMBL/GenBank/DDBJ whole genome shotgun (WGS) entry which is preliminary data.</text>
</comment>
<proteinExistence type="predicted"/>
<accession>A0A8J5RRL5</accession>
<keyword evidence="3" id="KW-1185">Reference proteome</keyword>